<feature type="binding site" evidence="7">
    <location>
        <position position="302"/>
    </location>
    <ligand>
        <name>Mg(2+)</name>
        <dbReference type="ChEBI" id="CHEBI:18420"/>
    </ligand>
</feature>
<keyword evidence="5 7" id="KW-0658">Purine biosynthesis</keyword>
<dbReference type="InterPro" id="IPR005854">
    <property type="entry name" value="PurF"/>
</dbReference>
<keyword evidence="3 7" id="KW-0328">Glycosyltransferase</keyword>
<evidence type="ECO:0000313" key="10">
    <source>
        <dbReference type="EMBL" id="MDQ0435731.1"/>
    </source>
</evidence>
<organism evidence="10 11">
    <name type="scientific">Kaistia dalseonensis</name>
    <dbReference type="NCBI Taxonomy" id="410840"/>
    <lineage>
        <taxon>Bacteria</taxon>
        <taxon>Pseudomonadati</taxon>
        <taxon>Pseudomonadota</taxon>
        <taxon>Alphaproteobacteria</taxon>
        <taxon>Hyphomicrobiales</taxon>
        <taxon>Kaistiaceae</taxon>
        <taxon>Kaistia</taxon>
    </lineage>
</organism>
<dbReference type="CDD" id="cd06223">
    <property type="entry name" value="PRTases_typeI"/>
    <property type="match status" value="1"/>
</dbReference>
<dbReference type="PROSITE" id="PS51278">
    <property type="entry name" value="GATASE_TYPE_2"/>
    <property type="match status" value="1"/>
</dbReference>
<dbReference type="InterPro" id="IPR029057">
    <property type="entry name" value="PRTase-like"/>
</dbReference>
<feature type="binding site" evidence="7">
    <location>
        <position position="255"/>
    </location>
    <ligand>
        <name>[4Fe-4S] cluster</name>
        <dbReference type="ChEBI" id="CHEBI:49883"/>
    </ligand>
</feature>
<proteinExistence type="inferred from homology"/>
<dbReference type="EMBL" id="JAUSVO010000001">
    <property type="protein sequence ID" value="MDQ0435731.1"/>
    <property type="molecule type" value="Genomic_DNA"/>
</dbReference>
<feature type="binding site" evidence="7">
    <location>
        <position position="365"/>
    </location>
    <ligand>
        <name>Mg(2+)</name>
        <dbReference type="ChEBI" id="CHEBI:18420"/>
    </ligand>
</feature>
<comment type="cofactor">
    <cofactor evidence="7">
        <name>[4Fe-4S] cluster</name>
        <dbReference type="ChEBI" id="CHEBI:49883"/>
    </cofactor>
    <text evidence="7">Binds 1 [4Fe-4S] cluster per subunit.</text>
</comment>
<evidence type="ECO:0000256" key="1">
    <source>
        <dbReference type="ARBA" id="ARBA00005209"/>
    </source>
</evidence>
<comment type="catalytic activity">
    <reaction evidence="7 8">
        <text>5-phospho-beta-D-ribosylamine + L-glutamate + diphosphate = 5-phospho-alpha-D-ribose 1-diphosphate + L-glutamine + H2O</text>
        <dbReference type="Rhea" id="RHEA:14905"/>
        <dbReference type="ChEBI" id="CHEBI:15377"/>
        <dbReference type="ChEBI" id="CHEBI:29985"/>
        <dbReference type="ChEBI" id="CHEBI:33019"/>
        <dbReference type="ChEBI" id="CHEBI:58017"/>
        <dbReference type="ChEBI" id="CHEBI:58359"/>
        <dbReference type="ChEBI" id="CHEBI:58681"/>
        <dbReference type="EC" id="2.4.2.14"/>
    </reaction>
</comment>
<feature type="binding site" evidence="7">
    <location>
        <position position="364"/>
    </location>
    <ligand>
        <name>Mg(2+)</name>
        <dbReference type="ChEBI" id="CHEBI:18420"/>
    </ligand>
</feature>
<dbReference type="Gene3D" id="3.40.50.2020">
    <property type="match status" value="1"/>
</dbReference>
<feature type="binding site" evidence="7">
    <location>
        <position position="457"/>
    </location>
    <ligand>
        <name>[4Fe-4S] cluster</name>
        <dbReference type="ChEBI" id="CHEBI:49883"/>
    </ligand>
</feature>
<dbReference type="InterPro" id="IPR017932">
    <property type="entry name" value="GATase_2_dom"/>
</dbReference>
<dbReference type="PIRSF" id="PIRSF000485">
    <property type="entry name" value="Amd_phspho_trans"/>
    <property type="match status" value="1"/>
</dbReference>
<dbReference type="Proteomes" id="UP001241603">
    <property type="component" value="Unassembled WGS sequence"/>
</dbReference>
<feature type="domain" description="Glutamine amidotransferase type-2" evidence="9">
    <location>
        <begin position="20"/>
        <end position="239"/>
    </location>
</feature>
<feature type="binding site" evidence="7">
    <location>
        <position position="460"/>
    </location>
    <ligand>
        <name>[4Fe-4S] cluster</name>
        <dbReference type="ChEBI" id="CHEBI:49883"/>
    </ligand>
</feature>
<keyword evidence="11" id="KW-1185">Reference proteome</keyword>
<dbReference type="HAMAP" id="MF_01931">
    <property type="entry name" value="PurF"/>
    <property type="match status" value="1"/>
</dbReference>
<evidence type="ECO:0000256" key="4">
    <source>
        <dbReference type="ARBA" id="ARBA00022679"/>
    </source>
</evidence>
<dbReference type="InterPro" id="IPR000836">
    <property type="entry name" value="PRTase_dom"/>
</dbReference>
<name>A0ABU0H2N4_9HYPH</name>
<accession>A0ABU0H2N4</accession>
<dbReference type="CDD" id="cd00715">
    <property type="entry name" value="GPATase_N"/>
    <property type="match status" value="1"/>
</dbReference>
<evidence type="ECO:0000259" key="9">
    <source>
        <dbReference type="PROSITE" id="PS51278"/>
    </source>
</evidence>
<keyword evidence="7" id="KW-0460">Magnesium</keyword>
<sequence length="488" mass="53038">MDDFSMLPMAADDDRLHEECGVFGVFGHDDAAALTALGLHALQHRGQEAAGIAAHDGRRFSIERHAGLVGDTFTRKAVIDRLPGRRAIGHNRYSTTGGAGMRNVQPMFAEFAGGGFAVAHNGNLTNAMILKRELQRRGSLFQSTSDTETIIHLIATSNHGQLLDRFVDAIRRIEGAYSLVALSEKKMLGCRDPLGVRPLVLGKLDEAWVLASETCALDIIGANYVRDIKPGEVVIITDEGIESLFPFEKSRSRFCIFEYVYFARPDSSVDGRGVYAVRKQIGAELARESGIPADVIVPVPDSGVPAAIGYAEASGIPFDLGIIRNHYVGRTFIEPTDAIRHMGVKLKHNANMGVLKGKRVVLVDDSIVRGTTSMKIVQMVREAGAAEVHMRIASPPTTDSCFYGVDTPEKSKLIASHMTIPEMASYIKADSLAFISIDGLYRAVGEAKRNGDAPQFCDACFTGDYPTRLADYEDRGKVQTLPRLAEAS</sequence>
<dbReference type="GO" id="GO:0004044">
    <property type="term" value="F:amidophosphoribosyltransferase activity"/>
    <property type="evidence" value="ECO:0007669"/>
    <property type="project" value="UniProtKB-EC"/>
</dbReference>
<comment type="similarity">
    <text evidence="2 7 8">In the C-terminal section; belongs to the purine/pyrimidine phosphoribosyltransferase family.</text>
</comment>
<dbReference type="RefSeq" id="WP_266346700.1">
    <property type="nucleotide sequence ID" value="NZ_JAPKNG010000001.1"/>
</dbReference>
<comment type="function">
    <text evidence="7">Catalyzes the formation of phosphoribosylamine from phosphoribosylpyrophosphate (PRPP) and glutamine.</text>
</comment>
<keyword evidence="7" id="KW-0004">4Fe-4S</keyword>
<dbReference type="InterPro" id="IPR035584">
    <property type="entry name" value="PurF_N"/>
</dbReference>
<dbReference type="SUPFAM" id="SSF53271">
    <property type="entry name" value="PRTase-like"/>
    <property type="match status" value="1"/>
</dbReference>
<evidence type="ECO:0000256" key="7">
    <source>
        <dbReference type="HAMAP-Rule" id="MF_01931"/>
    </source>
</evidence>
<keyword evidence="7" id="KW-0408">Iron</keyword>
<evidence type="ECO:0000256" key="8">
    <source>
        <dbReference type="PIRNR" id="PIRNR000485"/>
    </source>
</evidence>
<dbReference type="EC" id="2.4.2.14" evidence="7"/>
<evidence type="ECO:0000256" key="3">
    <source>
        <dbReference type="ARBA" id="ARBA00022676"/>
    </source>
</evidence>
<evidence type="ECO:0000256" key="6">
    <source>
        <dbReference type="ARBA" id="ARBA00022962"/>
    </source>
</evidence>
<dbReference type="Gene3D" id="3.60.20.10">
    <property type="entry name" value="Glutamine Phosphoribosylpyrophosphate, subunit 1, domain 1"/>
    <property type="match status" value="1"/>
</dbReference>
<dbReference type="NCBIfam" id="TIGR01134">
    <property type="entry name" value="purF"/>
    <property type="match status" value="1"/>
</dbReference>
<keyword evidence="7" id="KW-0411">Iron-sulfur</keyword>
<dbReference type="InterPro" id="IPR029055">
    <property type="entry name" value="Ntn_hydrolases_N"/>
</dbReference>
<keyword evidence="6 7" id="KW-0315">Glutamine amidotransferase</keyword>
<evidence type="ECO:0000313" key="11">
    <source>
        <dbReference type="Proteomes" id="UP001241603"/>
    </source>
</evidence>
<evidence type="ECO:0000256" key="5">
    <source>
        <dbReference type="ARBA" id="ARBA00022755"/>
    </source>
</evidence>
<keyword evidence="4 7" id="KW-0808">Transferase</keyword>
<reference evidence="10 11" key="1">
    <citation type="submission" date="2023-07" db="EMBL/GenBank/DDBJ databases">
        <title>Genomic Encyclopedia of Type Strains, Phase IV (KMG-IV): sequencing the most valuable type-strain genomes for metagenomic binning, comparative biology and taxonomic classification.</title>
        <authorList>
            <person name="Goeker M."/>
        </authorList>
    </citation>
    <scope>NUCLEOTIDE SEQUENCE [LARGE SCALE GENOMIC DNA]</scope>
    <source>
        <strain evidence="10 11">B6-8</strain>
    </source>
</reference>
<comment type="caution">
    <text evidence="10">The sequence shown here is derived from an EMBL/GenBank/DDBJ whole genome shotgun (WGS) entry which is preliminary data.</text>
</comment>
<dbReference type="Pfam" id="PF13537">
    <property type="entry name" value="GATase_7"/>
    <property type="match status" value="1"/>
</dbReference>
<gene>
    <name evidence="7" type="primary">purF</name>
    <name evidence="10" type="ORF">QO014_000101</name>
</gene>
<feature type="binding site" evidence="7">
    <location>
        <position position="401"/>
    </location>
    <ligand>
        <name>[4Fe-4S] cluster</name>
        <dbReference type="ChEBI" id="CHEBI:49883"/>
    </ligand>
</feature>
<protein>
    <recommendedName>
        <fullName evidence="7">Amidophosphoribosyltransferase</fullName>
        <shortName evidence="7">ATase</shortName>
        <ecNumber evidence="7">2.4.2.14</ecNumber>
    </recommendedName>
    <alternativeName>
        <fullName evidence="7">Glutamine phosphoribosylpyrophosphate amidotransferase</fullName>
        <shortName evidence="7">GPATase</shortName>
    </alternativeName>
</protein>
<dbReference type="SUPFAM" id="SSF56235">
    <property type="entry name" value="N-terminal nucleophile aminohydrolases (Ntn hydrolases)"/>
    <property type="match status" value="1"/>
</dbReference>
<dbReference type="Pfam" id="PF00156">
    <property type="entry name" value="Pribosyltran"/>
    <property type="match status" value="1"/>
</dbReference>
<evidence type="ECO:0000256" key="2">
    <source>
        <dbReference type="ARBA" id="ARBA00010138"/>
    </source>
</evidence>
<feature type="active site" description="Nucleophile" evidence="7">
    <location>
        <position position="20"/>
    </location>
</feature>
<comment type="pathway">
    <text evidence="1 7 8">Purine metabolism; IMP biosynthesis via de novo pathway; N(1)-(5-phospho-D-ribosyl)glycinamide from 5-phospho-alpha-D-ribose 1-diphosphate: step 1/2.</text>
</comment>
<keyword evidence="7" id="KW-0479">Metal-binding</keyword>
<dbReference type="PANTHER" id="PTHR11907">
    <property type="entry name" value="AMIDOPHOSPHORIBOSYLTRANSFERASE"/>
    <property type="match status" value="1"/>
</dbReference>
<comment type="cofactor">
    <cofactor evidence="7">
        <name>Mg(2+)</name>
        <dbReference type="ChEBI" id="CHEBI:18420"/>
    </cofactor>
    <text evidence="7">Binds 1 Mg(2+) ion per subunit.</text>
</comment>